<evidence type="ECO:0000313" key="8">
    <source>
        <dbReference type="EMBL" id="SFB36491.1"/>
    </source>
</evidence>
<dbReference type="PANTHER" id="PTHR30287:SF2">
    <property type="entry name" value="BLL1001 PROTEIN"/>
    <property type="match status" value="1"/>
</dbReference>
<reference evidence="9" key="1">
    <citation type="submission" date="2016-10" db="EMBL/GenBank/DDBJ databases">
        <authorList>
            <person name="Varghese N."/>
            <person name="Submissions S."/>
        </authorList>
    </citation>
    <scope>NUCLEOTIDE SEQUENCE [LARGE SCALE GENOMIC DNA]</scope>
    <source>
        <strain evidence="9">CGMCC 4.3568</strain>
    </source>
</reference>
<dbReference type="PANTHER" id="PTHR30287">
    <property type="entry name" value="MEMBRANE COMPONENT OF PREDICTED ABC SUPERFAMILY METABOLITE UPTAKE TRANSPORTER"/>
    <property type="match status" value="1"/>
</dbReference>
<name>A0A1I1AER0_9PSEU</name>
<proteinExistence type="predicted"/>
<dbReference type="AlphaFoldDB" id="A0A1I1AER0"/>
<evidence type="ECO:0000256" key="2">
    <source>
        <dbReference type="ARBA" id="ARBA00022475"/>
    </source>
</evidence>
<sequence>MDPLYSRSTYIHFRGESIAGNSVAASGPDSPIPPGVERLPEPGELIVSPAIEDLLASPDGDGLRAWLPGEIVGTIGKAGLVDADDLVVYTGFTAGQANPAEAGEQIYGYGGATDGFAVGASTLLFVVPIAAVLLLPLLIFVTTASRMGAAQRERRLAALRLIGVDARRIRRIAAAESLLGAFAGLLVGAGLFLLLRPLLSATELFGIRLFGEDFVPSPSLLVLIVLLVPGLAVGAAMFGLRRTIVEPLGMVRHSKPVRRRMWWRWAVVGVGAVLMLSTLFAEVGSGSEGVAVVLTAGSVLVLIGIAVVLPWAVEKLAGALRGGPPSWQFAIRRLQLDSGTASRVVSGLVVVLAGTILIQVLVASVESRSGSSDRVTIPEAAPVEVSVESERMQEVRQRLAGVEGVDAVYPIRTASASRSGQSVTSFVQVEIGDCAALAVRARIGSCTDGDAFLVGNHSGSNRGKDGSEPGSVEFNTFDENGEHQSGEAWELPGSLRYVPAEQSVGFYTETLLVTPGVIGAVQLPNDYVSLFVSGSGTVDELADRVAAAGDTLSWSASISSNSMKQYIAQTDRQVEMFRNILLGASLFVLAVAALSLLMLSVEQITERRRPLAALSAAGVPISVLAKASLWQTAVPVLVGVGLAVGAGIGLTAPILRLADLPMALDAGMIATLAATAVGAVLVVSVLTLPLLRQVTRLDGLRAE</sequence>
<feature type="transmembrane region" description="Helical" evidence="6">
    <location>
        <begin position="123"/>
        <end position="145"/>
    </location>
</feature>
<evidence type="ECO:0000259" key="7">
    <source>
        <dbReference type="Pfam" id="PF02687"/>
    </source>
</evidence>
<dbReference type="EMBL" id="FOKG01000009">
    <property type="protein sequence ID" value="SFB36491.1"/>
    <property type="molecule type" value="Genomic_DNA"/>
</dbReference>
<protein>
    <submittedName>
        <fullName evidence="8">FtsX-like permease family protein</fullName>
    </submittedName>
</protein>
<feature type="domain" description="ABC3 transporter permease C-terminal" evidence="7">
    <location>
        <begin position="129"/>
        <end position="242"/>
    </location>
</feature>
<evidence type="ECO:0000256" key="5">
    <source>
        <dbReference type="ARBA" id="ARBA00023136"/>
    </source>
</evidence>
<evidence type="ECO:0000256" key="6">
    <source>
        <dbReference type="SAM" id="Phobius"/>
    </source>
</evidence>
<dbReference type="InterPro" id="IPR003838">
    <property type="entry name" value="ABC3_permease_C"/>
</dbReference>
<keyword evidence="9" id="KW-1185">Reference proteome</keyword>
<feature type="transmembrane region" description="Helical" evidence="6">
    <location>
        <begin position="219"/>
        <end position="240"/>
    </location>
</feature>
<keyword evidence="5 6" id="KW-0472">Membrane</keyword>
<keyword evidence="4 6" id="KW-1133">Transmembrane helix</keyword>
<dbReference type="InterPro" id="IPR038766">
    <property type="entry name" value="Membrane_comp_ABC_pdt"/>
</dbReference>
<feature type="domain" description="ABC3 transporter permease C-terminal" evidence="7">
    <location>
        <begin position="584"/>
        <end position="692"/>
    </location>
</feature>
<keyword evidence="3 6" id="KW-0812">Transmembrane</keyword>
<dbReference type="Proteomes" id="UP000243799">
    <property type="component" value="Unassembled WGS sequence"/>
</dbReference>
<feature type="transmembrane region" description="Helical" evidence="6">
    <location>
        <begin position="261"/>
        <end position="280"/>
    </location>
</feature>
<evidence type="ECO:0000256" key="1">
    <source>
        <dbReference type="ARBA" id="ARBA00004651"/>
    </source>
</evidence>
<dbReference type="GO" id="GO:0005886">
    <property type="term" value="C:plasma membrane"/>
    <property type="evidence" value="ECO:0007669"/>
    <property type="project" value="UniProtKB-SubCell"/>
</dbReference>
<feature type="transmembrane region" description="Helical" evidence="6">
    <location>
        <begin position="636"/>
        <end position="655"/>
    </location>
</feature>
<evidence type="ECO:0000313" key="9">
    <source>
        <dbReference type="Proteomes" id="UP000243799"/>
    </source>
</evidence>
<feature type="transmembrane region" description="Helical" evidence="6">
    <location>
        <begin position="667"/>
        <end position="691"/>
    </location>
</feature>
<organism evidence="8 9">
    <name type="scientific">Amycolatopsis marina</name>
    <dbReference type="NCBI Taxonomy" id="490629"/>
    <lineage>
        <taxon>Bacteria</taxon>
        <taxon>Bacillati</taxon>
        <taxon>Actinomycetota</taxon>
        <taxon>Actinomycetes</taxon>
        <taxon>Pseudonocardiales</taxon>
        <taxon>Pseudonocardiaceae</taxon>
        <taxon>Amycolatopsis</taxon>
    </lineage>
</organism>
<feature type="transmembrane region" description="Helical" evidence="6">
    <location>
        <begin position="341"/>
        <end position="362"/>
    </location>
</feature>
<feature type="transmembrane region" description="Helical" evidence="6">
    <location>
        <begin position="292"/>
        <end position="313"/>
    </location>
</feature>
<feature type="transmembrane region" description="Helical" evidence="6">
    <location>
        <begin position="177"/>
        <end position="199"/>
    </location>
</feature>
<gene>
    <name evidence="8" type="ORF">SAMN05216266_10973</name>
</gene>
<evidence type="ECO:0000256" key="3">
    <source>
        <dbReference type="ARBA" id="ARBA00022692"/>
    </source>
</evidence>
<dbReference type="Pfam" id="PF02687">
    <property type="entry name" value="FtsX"/>
    <property type="match status" value="2"/>
</dbReference>
<comment type="subcellular location">
    <subcellularLocation>
        <location evidence="1">Cell membrane</location>
        <topology evidence="1">Multi-pass membrane protein</topology>
    </subcellularLocation>
</comment>
<dbReference type="STRING" id="490629.SAMN05216266_10973"/>
<evidence type="ECO:0000256" key="4">
    <source>
        <dbReference type="ARBA" id="ARBA00022989"/>
    </source>
</evidence>
<feature type="transmembrane region" description="Helical" evidence="6">
    <location>
        <begin position="580"/>
        <end position="599"/>
    </location>
</feature>
<keyword evidence="2" id="KW-1003">Cell membrane</keyword>
<accession>A0A1I1AER0</accession>